<feature type="compositionally biased region" description="Basic and acidic residues" evidence="1">
    <location>
        <begin position="334"/>
        <end position="350"/>
    </location>
</feature>
<accession>J3KXX7</accession>
<feature type="domain" description="DUF3741" evidence="2">
    <location>
        <begin position="226"/>
        <end position="246"/>
    </location>
</feature>
<dbReference type="AlphaFoldDB" id="J3KXX7"/>
<gene>
    <name evidence="3" type="primary">LOC102700836</name>
</gene>
<keyword evidence="4" id="KW-1185">Reference proteome</keyword>
<dbReference type="OMA" id="VGWRNGF"/>
<feature type="compositionally biased region" description="Low complexity" evidence="1">
    <location>
        <begin position="387"/>
        <end position="397"/>
    </location>
</feature>
<dbReference type="PANTHER" id="PTHR34282:SF2">
    <property type="entry name" value="DUF3741 DOMAIN-CONTAINING PROTEIN"/>
    <property type="match status" value="1"/>
</dbReference>
<dbReference type="Gramene" id="OB01G18330.1">
    <property type="protein sequence ID" value="OB01G18330.1"/>
    <property type="gene ID" value="OB01G18330"/>
</dbReference>
<dbReference type="EnsemblPlants" id="OB01G18330.1">
    <property type="protein sequence ID" value="OB01G18330.1"/>
    <property type="gene ID" value="OB01G18330"/>
</dbReference>
<protein>
    <recommendedName>
        <fullName evidence="2">DUF3741 domain-containing protein</fullName>
    </recommendedName>
</protein>
<sequence length="695" mass="77504">MYQDSFRSVVCRSLSKSLPSKTKESSYPETAQCALPCVVTLQPTVCRNCQGRDWSPSQSNREDRSMVLQKDYLMASSLSRRFAEDLLRGAMDLQDSLAMLEKFQTASRSMRISNKKRRPEACEKSPDNSVFREAMLEASNANKTVARSVSNGLDGQVRNSTDELKKVVKDSFYRKNILSAYSNDEQASVNKSSRYTANKTLISKPNDQKKAAPRSLPSCAPGQPDKSKSPCLVAKLMGLEGLPTHSSNTVKKDETMKTVNSPRALFDIEMPKVQQSDDMNFPYSRKSIVSLYDSNAINELGSKKAIQRGKGIDQPQTRASKDIKVVSHTSRKQQIKETSEMGRSSSDKQKPHLTYRNGEGRKDSKSKTGSASRSNASIVKRPDKKSTIASSTSSSSTCRTRKPVTRKTPNSREKAVPSRSRKNSAIDDIVAYELHREFIQFDGLSTEHSATPSDDSYQSVDWDTQPCTDGVQEDLSESYEPSVATSSAERTDSTNRDGFHPSTHLASTNEVEIKDEMSLLLLSDQSFLTRAAELIGIGASEIDHLVNRYKRIPNPKKAQMENHELYLDIAAEQLERKHRQLNSFCCTAIWGQNYRTAAYFSLEALLTDVRDTARELSSYADDEGGLGATGGDTLYVKLERDLRCADASINSAWDMGWEDWICMEETQRFVRDAGERILSALVEEVALDMCGHIEA</sequence>
<dbReference type="Proteomes" id="UP000006038">
    <property type="component" value="Chromosome 1"/>
</dbReference>
<proteinExistence type="predicted"/>
<feature type="region of interest" description="Disordered" evidence="1">
    <location>
        <begin position="307"/>
        <end position="422"/>
    </location>
</feature>
<organism evidence="3">
    <name type="scientific">Oryza brachyantha</name>
    <name type="common">malo sina</name>
    <dbReference type="NCBI Taxonomy" id="4533"/>
    <lineage>
        <taxon>Eukaryota</taxon>
        <taxon>Viridiplantae</taxon>
        <taxon>Streptophyta</taxon>
        <taxon>Embryophyta</taxon>
        <taxon>Tracheophyta</taxon>
        <taxon>Spermatophyta</taxon>
        <taxon>Magnoliopsida</taxon>
        <taxon>Liliopsida</taxon>
        <taxon>Poales</taxon>
        <taxon>Poaceae</taxon>
        <taxon>BOP clade</taxon>
        <taxon>Oryzoideae</taxon>
        <taxon>Oryzeae</taxon>
        <taxon>Oryzinae</taxon>
        <taxon>Oryza</taxon>
    </lineage>
</organism>
<feature type="compositionally biased region" description="Basic and acidic residues" evidence="1">
    <location>
        <begin position="489"/>
        <end position="499"/>
    </location>
</feature>
<feature type="region of interest" description="Disordered" evidence="1">
    <location>
        <begin position="201"/>
        <end position="227"/>
    </location>
</feature>
<dbReference type="InterPro" id="IPR032795">
    <property type="entry name" value="DUF3741-assoc"/>
</dbReference>
<feature type="compositionally biased region" description="Polar residues" evidence="1">
    <location>
        <begin position="446"/>
        <end position="467"/>
    </location>
</feature>
<feature type="compositionally biased region" description="Polar residues" evidence="1">
    <location>
        <begin position="367"/>
        <end position="377"/>
    </location>
</feature>
<evidence type="ECO:0000259" key="2">
    <source>
        <dbReference type="Pfam" id="PF14383"/>
    </source>
</evidence>
<feature type="region of interest" description="Disordered" evidence="1">
    <location>
        <begin position="445"/>
        <end position="507"/>
    </location>
</feature>
<dbReference type="RefSeq" id="XP_006643939.1">
    <property type="nucleotide sequence ID" value="XM_006643876.3"/>
</dbReference>
<dbReference type="Pfam" id="PF14383">
    <property type="entry name" value="VARLMGL"/>
    <property type="match status" value="1"/>
</dbReference>
<reference evidence="3" key="2">
    <citation type="submission" date="2013-04" db="UniProtKB">
        <authorList>
            <consortium name="EnsemblPlants"/>
        </authorList>
    </citation>
    <scope>IDENTIFICATION</scope>
</reference>
<reference evidence="3" key="1">
    <citation type="journal article" date="2013" name="Nat. Commun.">
        <title>Whole-genome sequencing of Oryza brachyantha reveals mechanisms underlying Oryza genome evolution.</title>
        <authorList>
            <person name="Chen J."/>
            <person name="Huang Q."/>
            <person name="Gao D."/>
            <person name="Wang J."/>
            <person name="Lang Y."/>
            <person name="Liu T."/>
            <person name="Li B."/>
            <person name="Bai Z."/>
            <person name="Luis Goicoechea J."/>
            <person name="Liang C."/>
            <person name="Chen C."/>
            <person name="Zhang W."/>
            <person name="Sun S."/>
            <person name="Liao Y."/>
            <person name="Zhang X."/>
            <person name="Yang L."/>
            <person name="Song C."/>
            <person name="Wang M."/>
            <person name="Shi J."/>
            <person name="Liu G."/>
            <person name="Liu J."/>
            <person name="Zhou H."/>
            <person name="Zhou W."/>
            <person name="Yu Q."/>
            <person name="An N."/>
            <person name="Chen Y."/>
            <person name="Cai Q."/>
            <person name="Wang B."/>
            <person name="Liu B."/>
            <person name="Min J."/>
            <person name="Huang Y."/>
            <person name="Wu H."/>
            <person name="Li Z."/>
            <person name="Zhang Y."/>
            <person name="Yin Y."/>
            <person name="Song W."/>
            <person name="Jiang J."/>
            <person name="Jackson S.A."/>
            <person name="Wing R.A."/>
            <person name="Wang J."/>
            <person name="Chen M."/>
        </authorList>
    </citation>
    <scope>NUCLEOTIDE SEQUENCE [LARGE SCALE GENOMIC DNA]</scope>
    <source>
        <strain evidence="3">cv. IRGC 101232</strain>
    </source>
</reference>
<name>J3KXX7_ORYBR</name>
<evidence type="ECO:0000313" key="3">
    <source>
        <dbReference type="EnsemblPlants" id="OB01G18330.1"/>
    </source>
</evidence>
<evidence type="ECO:0000313" key="4">
    <source>
        <dbReference type="Proteomes" id="UP000006038"/>
    </source>
</evidence>
<dbReference type="OrthoDB" id="1079501at2759"/>
<dbReference type="HOGENOM" id="CLU_437087_0_0_1"/>
<dbReference type="eggNOG" id="ENOG502QRHT">
    <property type="taxonomic scope" value="Eukaryota"/>
</dbReference>
<evidence type="ECO:0000256" key="1">
    <source>
        <dbReference type="SAM" id="MobiDB-lite"/>
    </source>
</evidence>
<dbReference type="GeneID" id="102700836"/>
<dbReference type="KEGG" id="obr:102700836"/>
<dbReference type="PANTHER" id="PTHR34282">
    <property type="entry name" value="OS01G0228800 PROTEIN-RELATED"/>
    <property type="match status" value="1"/>
</dbReference>